<protein>
    <submittedName>
        <fullName evidence="1">Uncharacterized protein</fullName>
    </submittedName>
</protein>
<evidence type="ECO:0000313" key="1">
    <source>
        <dbReference type="EMBL" id="SUZ76018.1"/>
    </source>
</evidence>
<feature type="non-terminal residue" evidence="1">
    <location>
        <position position="1"/>
    </location>
</feature>
<name>A0A381QAK2_9ZZZZ</name>
<sequence length="97" mass="10617">VVFENSKVTCPSHSGSKGVTLTIMPHLAYVDLPRQIVNTFLGIRKYSTVLAKTKELGGITQTSESRSIKLFSSKDFGSTTAELMFVNTLNSFAQRTS</sequence>
<organism evidence="1">
    <name type="scientific">marine metagenome</name>
    <dbReference type="NCBI Taxonomy" id="408172"/>
    <lineage>
        <taxon>unclassified sequences</taxon>
        <taxon>metagenomes</taxon>
        <taxon>ecological metagenomes</taxon>
    </lineage>
</organism>
<accession>A0A381QAK2</accession>
<dbReference type="AlphaFoldDB" id="A0A381QAK2"/>
<gene>
    <name evidence="1" type="ORF">METZ01_LOCUS28872</name>
</gene>
<dbReference type="EMBL" id="UINC01001262">
    <property type="protein sequence ID" value="SUZ76018.1"/>
    <property type="molecule type" value="Genomic_DNA"/>
</dbReference>
<proteinExistence type="predicted"/>
<reference evidence="1" key="1">
    <citation type="submission" date="2018-05" db="EMBL/GenBank/DDBJ databases">
        <authorList>
            <person name="Lanie J.A."/>
            <person name="Ng W.-L."/>
            <person name="Kazmierczak K.M."/>
            <person name="Andrzejewski T.M."/>
            <person name="Davidsen T.M."/>
            <person name="Wayne K.J."/>
            <person name="Tettelin H."/>
            <person name="Glass J.I."/>
            <person name="Rusch D."/>
            <person name="Podicherti R."/>
            <person name="Tsui H.-C.T."/>
            <person name="Winkler M.E."/>
        </authorList>
    </citation>
    <scope>NUCLEOTIDE SEQUENCE</scope>
</reference>